<sequence>MIEDGGILPEAAARATVARDELVAADGFLWWLESDPDRGGTKRLVRSPPAGPAAPVTPPSLAVGGSLHAYGGGSFAVADGAVWFLGPGDAVLLQPLGSDPVVLLEGDGWAYGDLTPGPDGRLLAVRGNAERDEIVAVAEDGRVEVLVGSSGFLGHPRAAGDRLAFLEWDRDRMPWDGTRLMLAQTGAGHPPLPVAGGATESVVQPTWGPDGQLHFLSDRTGWWNLYRLADTGEVEAVAPLDADCAPAPWEGGYRSYALLPSGEAVLTVTDGISSELLVVGGDGRRRRIGTDLSSVKPYVAVLDSSVVVIGSTPTSAPALRACDLDGRSDAVPFPAAPPAPTPEPWHPLPPSVESVLVAGAEVRYLLHLPRATGPVPTLVRAHPGPTDGVPLRLDWSVQYFVSHGFAVAEPLYRGSTGRGRSFRKQLDRRWGELDVDDCTAVAEQLVVRGTARADAVFISGASAGGYTALRSACRPGPFVAATAVSAIIAPERWERSVPAWQQPHAAALRGPAGAVRPERVRCPVLVVHGSDDTITSAEDAMEFGAALAGRGAGETLLLDGGDHYLSDPRHRAAALAAELRFYGTVVPTLTR</sequence>
<dbReference type="SUPFAM" id="SSF53474">
    <property type="entry name" value="alpha/beta-Hydrolases"/>
    <property type="match status" value="1"/>
</dbReference>
<dbReference type="Gene3D" id="2.120.10.30">
    <property type="entry name" value="TolB, C-terminal domain"/>
    <property type="match status" value="1"/>
</dbReference>
<dbReference type="InterPro" id="IPR011042">
    <property type="entry name" value="6-blade_b-propeller_TolB-like"/>
</dbReference>
<dbReference type="GO" id="GO:0008236">
    <property type="term" value="F:serine-type peptidase activity"/>
    <property type="evidence" value="ECO:0007669"/>
    <property type="project" value="InterPro"/>
</dbReference>
<evidence type="ECO:0000259" key="1">
    <source>
        <dbReference type="Pfam" id="PF00326"/>
    </source>
</evidence>
<dbReference type="Proteomes" id="UP001165143">
    <property type="component" value="Unassembled WGS sequence"/>
</dbReference>
<dbReference type="PANTHER" id="PTHR43056:SF5">
    <property type="entry name" value="PEPTIDASE S9 PROLYL OLIGOPEPTIDASE CATALYTIC DOMAIN-CONTAINING PROTEIN"/>
    <property type="match status" value="1"/>
</dbReference>
<dbReference type="EMBL" id="BSRX01000046">
    <property type="protein sequence ID" value="GLW58054.1"/>
    <property type="molecule type" value="Genomic_DNA"/>
</dbReference>
<name>A0A9W6PNE7_9ACTN</name>
<gene>
    <name evidence="2" type="ORF">Kpho01_60650</name>
</gene>
<proteinExistence type="predicted"/>
<dbReference type="Pfam" id="PF00326">
    <property type="entry name" value="Peptidase_S9"/>
    <property type="match status" value="1"/>
</dbReference>
<dbReference type="GO" id="GO:0006508">
    <property type="term" value="P:proteolysis"/>
    <property type="evidence" value="ECO:0007669"/>
    <property type="project" value="InterPro"/>
</dbReference>
<dbReference type="Gene3D" id="3.40.50.1820">
    <property type="entry name" value="alpha/beta hydrolase"/>
    <property type="match status" value="1"/>
</dbReference>
<dbReference type="InterPro" id="IPR001375">
    <property type="entry name" value="Peptidase_S9_cat"/>
</dbReference>
<dbReference type="AlphaFoldDB" id="A0A9W6PNE7"/>
<evidence type="ECO:0000313" key="2">
    <source>
        <dbReference type="EMBL" id="GLW58054.1"/>
    </source>
</evidence>
<dbReference type="SUPFAM" id="SSF69322">
    <property type="entry name" value="Tricorn protease domain 2"/>
    <property type="match status" value="1"/>
</dbReference>
<dbReference type="InterPro" id="IPR050585">
    <property type="entry name" value="Xaa-Pro_dipeptidyl-ppase/CocE"/>
</dbReference>
<feature type="domain" description="Peptidase S9 prolyl oligopeptidase catalytic" evidence="1">
    <location>
        <begin position="393"/>
        <end position="584"/>
    </location>
</feature>
<protein>
    <submittedName>
        <fullName evidence="2">Peptidase</fullName>
    </submittedName>
</protein>
<comment type="caution">
    <text evidence="2">The sequence shown here is derived from an EMBL/GenBank/DDBJ whole genome shotgun (WGS) entry which is preliminary data.</text>
</comment>
<reference evidence="2" key="1">
    <citation type="submission" date="2023-02" db="EMBL/GenBank/DDBJ databases">
        <title>Kitasatospora phosalacinea NBRC 14362.</title>
        <authorList>
            <person name="Ichikawa N."/>
            <person name="Sato H."/>
            <person name="Tonouchi N."/>
        </authorList>
    </citation>
    <scope>NUCLEOTIDE SEQUENCE</scope>
    <source>
        <strain evidence="2">NBRC 14362</strain>
    </source>
</reference>
<evidence type="ECO:0000313" key="3">
    <source>
        <dbReference type="Proteomes" id="UP001165143"/>
    </source>
</evidence>
<dbReference type="InterPro" id="IPR029058">
    <property type="entry name" value="AB_hydrolase_fold"/>
</dbReference>
<organism evidence="2 3">
    <name type="scientific">Kitasatospora phosalacinea</name>
    <dbReference type="NCBI Taxonomy" id="2065"/>
    <lineage>
        <taxon>Bacteria</taxon>
        <taxon>Bacillati</taxon>
        <taxon>Actinomycetota</taxon>
        <taxon>Actinomycetes</taxon>
        <taxon>Kitasatosporales</taxon>
        <taxon>Streptomycetaceae</taxon>
        <taxon>Kitasatospora</taxon>
    </lineage>
</organism>
<dbReference type="PANTHER" id="PTHR43056">
    <property type="entry name" value="PEPTIDASE S9 PROLYL OLIGOPEPTIDASE"/>
    <property type="match status" value="1"/>
</dbReference>
<accession>A0A9W6PNE7</accession>